<protein>
    <submittedName>
        <fullName evidence="2">RNA polymerase subunit sigma-24</fullName>
    </submittedName>
</protein>
<dbReference type="AlphaFoldDB" id="A0A364Y8Q8"/>
<dbReference type="InterPro" id="IPR014284">
    <property type="entry name" value="RNA_pol_sigma-70_dom"/>
</dbReference>
<dbReference type="InterPro" id="IPR013249">
    <property type="entry name" value="RNA_pol_sigma70_r4_t2"/>
</dbReference>
<proteinExistence type="predicted"/>
<evidence type="ECO:0000313" key="2">
    <source>
        <dbReference type="EMBL" id="RAW02865.1"/>
    </source>
</evidence>
<dbReference type="OrthoDB" id="3211555at2"/>
<dbReference type="InterPro" id="IPR013325">
    <property type="entry name" value="RNA_pol_sigma_r2"/>
</dbReference>
<evidence type="ECO:0000259" key="1">
    <source>
        <dbReference type="Pfam" id="PF08281"/>
    </source>
</evidence>
<dbReference type="InterPro" id="IPR032710">
    <property type="entry name" value="NTF2-like_dom_sf"/>
</dbReference>
<dbReference type="GO" id="GO:0016987">
    <property type="term" value="F:sigma factor activity"/>
    <property type="evidence" value="ECO:0007669"/>
    <property type="project" value="InterPro"/>
</dbReference>
<dbReference type="GO" id="GO:0003677">
    <property type="term" value="F:DNA binding"/>
    <property type="evidence" value="ECO:0007669"/>
    <property type="project" value="InterPro"/>
</dbReference>
<dbReference type="InterPro" id="IPR013324">
    <property type="entry name" value="RNA_pol_sigma_r3/r4-like"/>
</dbReference>
<dbReference type="InterPro" id="IPR036388">
    <property type="entry name" value="WH-like_DNA-bd_sf"/>
</dbReference>
<keyword evidence="3" id="KW-1185">Reference proteome</keyword>
<dbReference type="Gene3D" id="3.10.450.50">
    <property type="match status" value="1"/>
</dbReference>
<organism evidence="2 3">
    <name type="scientific">Pseudochryseolinea flava</name>
    <dbReference type="NCBI Taxonomy" id="2059302"/>
    <lineage>
        <taxon>Bacteria</taxon>
        <taxon>Pseudomonadati</taxon>
        <taxon>Bacteroidota</taxon>
        <taxon>Cytophagia</taxon>
        <taxon>Cytophagales</taxon>
        <taxon>Fulvivirgaceae</taxon>
        <taxon>Pseudochryseolinea</taxon>
    </lineage>
</organism>
<dbReference type="Proteomes" id="UP000251889">
    <property type="component" value="Unassembled WGS sequence"/>
</dbReference>
<dbReference type="GO" id="GO:0006352">
    <property type="term" value="P:DNA-templated transcription initiation"/>
    <property type="evidence" value="ECO:0007669"/>
    <property type="project" value="InterPro"/>
</dbReference>
<dbReference type="SUPFAM" id="SSF88946">
    <property type="entry name" value="Sigma2 domain of RNA polymerase sigma factors"/>
    <property type="match status" value="1"/>
</dbReference>
<dbReference type="EMBL" id="QMFY01000001">
    <property type="protein sequence ID" value="RAW02865.1"/>
    <property type="molecule type" value="Genomic_DNA"/>
</dbReference>
<dbReference type="Gene3D" id="1.10.10.10">
    <property type="entry name" value="Winged helix-like DNA-binding domain superfamily/Winged helix DNA-binding domain"/>
    <property type="match status" value="1"/>
</dbReference>
<dbReference type="PANTHER" id="PTHR30173">
    <property type="entry name" value="SIGMA 19 FACTOR"/>
    <property type="match status" value="1"/>
</dbReference>
<accession>A0A364Y8Q8</accession>
<dbReference type="SUPFAM" id="SSF88659">
    <property type="entry name" value="Sigma3 and sigma4 domains of RNA polymerase sigma factors"/>
    <property type="match status" value="1"/>
</dbReference>
<name>A0A364Y8Q8_9BACT</name>
<gene>
    <name evidence="2" type="ORF">DQQ10_01790</name>
</gene>
<dbReference type="InterPro" id="IPR052704">
    <property type="entry name" value="ECF_Sigma-70_Domain"/>
</dbReference>
<feature type="domain" description="RNA polymerase sigma factor 70 region 4 type 2" evidence="1">
    <location>
        <begin position="98"/>
        <end position="148"/>
    </location>
</feature>
<dbReference type="NCBIfam" id="TIGR02937">
    <property type="entry name" value="sigma70-ECF"/>
    <property type="match status" value="1"/>
</dbReference>
<sequence>MTMDAAYRKLLTYSYNILGSFEDAKDAVQDVMEKYIHLDKSKIDNEVHYLTRMVINHSINVKGRLKKSTQYGVWLPEPVSTETAETQLNREQLAQYTLLVLMEKLNPKERAVYILREAFNYSHEEIAAAIEISPDNARQLYGRAKKELQDYTPQDHLKHQQKLSDYIEAVVNADVKTLENLLANDIKVMADGGASVRVVADVAIGRDATLHMLQHVYALFLEGKKYTFMMINHQPAICFWQNNRLYNCQVFSFDDEGKVDSIYSIVDPEKLKLIKTT</sequence>
<dbReference type="Pfam" id="PF08281">
    <property type="entry name" value="Sigma70_r4_2"/>
    <property type="match status" value="1"/>
</dbReference>
<dbReference type="CDD" id="cd06171">
    <property type="entry name" value="Sigma70_r4"/>
    <property type="match status" value="1"/>
</dbReference>
<dbReference type="SUPFAM" id="SSF54427">
    <property type="entry name" value="NTF2-like"/>
    <property type="match status" value="1"/>
</dbReference>
<comment type="caution">
    <text evidence="2">The sequence shown here is derived from an EMBL/GenBank/DDBJ whole genome shotgun (WGS) entry which is preliminary data.</text>
</comment>
<reference evidence="2 3" key="1">
    <citation type="submission" date="2018-06" db="EMBL/GenBank/DDBJ databases">
        <title>Chryseolinea flavus sp. nov., a member of the phylum Bacteroidetes isolated from soil.</title>
        <authorList>
            <person name="Li Y."/>
            <person name="Wang J."/>
        </authorList>
    </citation>
    <scope>NUCLEOTIDE SEQUENCE [LARGE SCALE GENOMIC DNA]</scope>
    <source>
        <strain evidence="2 3">SDU1-6</strain>
    </source>
</reference>
<evidence type="ECO:0000313" key="3">
    <source>
        <dbReference type="Proteomes" id="UP000251889"/>
    </source>
</evidence>
<dbReference type="PANTHER" id="PTHR30173:SF36">
    <property type="entry name" value="ECF RNA POLYMERASE SIGMA FACTOR SIGJ"/>
    <property type="match status" value="1"/>
</dbReference>